<keyword evidence="2" id="KW-1133">Transmembrane helix</keyword>
<organism evidence="3">
    <name type="scientific">Fusarium oxysporum f. sp. melonis 26406</name>
    <dbReference type="NCBI Taxonomy" id="1089452"/>
    <lineage>
        <taxon>Eukaryota</taxon>
        <taxon>Fungi</taxon>
        <taxon>Dikarya</taxon>
        <taxon>Ascomycota</taxon>
        <taxon>Pezizomycotina</taxon>
        <taxon>Sordariomycetes</taxon>
        <taxon>Hypocreomycetidae</taxon>
        <taxon>Hypocreales</taxon>
        <taxon>Nectriaceae</taxon>
        <taxon>Fusarium</taxon>
        <taxon>Fusarium oxysporum species complex</taxon>
    </lineage>
</organism>
<dbReference type="AlphaFoldDB" id="W9YY64"/>
<dbReference type="VEuPathDB" id="FungiDB:FOMG_19184"/>
<name>W9YY64_FUSOX</name>
<feature type="transmembrane region" description="Helical" evidence="2">
    <location>
        <begin position="59"/>
        <end position="83"/>
    </location>
</feature>
<keyword evidence="2" id="KW-0812">Transmembrane</keyword>
<reference evidence="3" key="1">
    <citation type="submission" date="2012-04" db="EMBL/GenBank/DDBJ databases">
        <title>The Genome Sequence of Fusarium oxysporum melonis.</title>
        <authorList>
            <consortium name="The Broad Institute Genome Sequencing Platform"/>
            <person name="Ma L.-J."/>
            <person name="Gale L.R."/>
            <person name="Schwartz D.C."/>
            <person name="Zhou S."/>
            <person name="Corby-Kistler H."/>
            <person name="Young S.K."/>
            <person name="Zeng Q."/>
            <person name="Gargeya S."/>
            <person name="Fitzgerald M."/>
            <person name="Haas B."/>
            <person name="Abouelleil A."/>
            <person name="Alvarado L."/>
            <person name="Arachchi H.M."/>
            <person name="Berlin A."/>
            <person name="Brown A."/>
            <person name="Chapman S.B."/>
            <person name="Chen Z."/>
            <person name="Dunbar C."/>
            <person name="Freedman E."/>
            <person name="Gearin G."/>
            <person name="Goldberg J."/>
            <person name="Griggs A."/>
            <person name="Gujja S."/>
            <person name="Heiman D."/>
            <person name="Howarth C."/>
            <person name="Larson L."/>
            <person name="Lui A."/>
            <person name="MacDonald P.J.P."/>
            <person name="Montmayeur A."/>
            <person name="Murphy C."/>
            <person name="Neiman D."/>
            <person name="Pearson M."/>
            <person name="Priest M."/>
            <person name="Roberts A."/>
            <person name="Saif S."/>
            <person name="Shea T."/>
            <person name="Shenoy N."/>
            <person name="Sisk P."/>
            <person name="Stolte C."/>
            <person name="Sykes S."/>
            <person name="Wortman J."/>
            <person name="Nusbaum C."/>
            <person name="Birren B."/>
        </authorList>
    </citation>
    <scope>NUCLEOTIDE SEQUENCE</scope>
    <source>
        <strain evidence="3">26406</strain>
    </source>
</reference>
<sequence>MITLLSPHYVLQEVTEDDIIIASLAWGFTIGFGWLTTWTAMKQTKHIYRRHRLSVFRSAYVWMIWLEILVCLIFSIIFTTWALQVQFLLQIIINRCSILLTDKKHAYRLKVVTTWALQVQFLLQIIINRCSILLTDKKHAYRLKVGVAVLITAVNISVYTIWIPARLQISERYIWINEWWDRVEKAIYLIVDGALNFYFIRIVQRNLVMHGLTKYRSLVKFNMCIVGFSLSMDVLIISMMSLHNTFVYMQFHPFAYIVKLKIEMSMADLISKVARKRDCGVVSEGTFSNGVEGRAGLPNKSFASVGRNQRTLVEEVDDVSDAVSIELREMANGTTGANCQQKTMSDADKFASRYSCSDLQVGTAIHTTRKICIDAEQTSSSLGTGSVASFRENGFASKEDDDTRPLRDN</sequence>
<proteinExistence type="predicted"/>
<protein>
    <recommendedName>
        <fullName evidence="4">Integral membrane protein</fullName>
    </recommendedName>
</protein>
<dbReference type="HOGENOM" id="CLU_041445_1_0_1"/>
<feature type="transmembrane region" description="Helical" evidence="2">
    <location>
        <begin position="115"/>
        <end position="134"/>
    </location>
</feature>
<evidence type="ECO:0000313" key="3">
    <source>
        <dbReference type="EMBL" id="EXK24075.1"/>
    </source>
</evidence>
<dbReference type="EMBL" id="JH659542">
    <property type="protein sequence ID" value="EXK24075.1"/>
    <property type="molecule type" value="Genomic_DNA"/>
</dbReference>
<evidence type="ECO:0000256" key="2">
    <source>
        <dbReference type="SAM" id="Phobius"/>
    </source>
</evidence>
<evidence type="ECO:0000256" key="1">
    <source>
        <dbReference type="SAM" id="MobiDB-lite"/>
    </source>
</evidence>
<dbReference type="Proteomes" id="UP000030703">
    <property type="component" value="Unassembled WGS sequence"/>
</dbReference>
<gene>
    <name evidence="3" type="ORF">FOMG_19184</name>
</gene>
<feature type="transmembrane region" description="Helical" evidence="2">
    <location>
        <begin position="146"/>
        <end position="165"/>
    </location>
</feature>
<accession>W9YY64</accession>
<feature type="compositionally biased region" description="Basic and acidic residues" evidence="1">
    <location>
        <begin position="397"/>
        <end position="409"/>
    </location>
</feature>
<dbReference type="PANTHER" id="PTHR35179">
    <property type="entry name" value="PROTEIN CBG02620"/>
    <property type="match status" value="1"/>
</dbReference>
<feature type="transmembrane region" description="Helical" evidence="2">
    <location>
        <begin position="223"/>
        <end position="242"/>
    </location>
</feature>
<dbReference type="PANTHER" id="PTHR35179:SF1">
    <property type="entry name" value="INTEGRAL MEMBRANE PROTEIN"/>
    <property type="match status" value="1"/>
</dbReference>
<feature type="transmembrane region" description="Helical" evidence="2">
    <location>
        <begin position="20"/>
        <end position="38"/>
    </location>
</feature>
<keyword evidence="2" id="KW-0472">Membrane</keyword>
<dbReference type="OrthoDB" id="3205825at2759"/>
<feature type="region of interest" description="Disordered" evidence="1">
    <location>
        <begin position="381"/>
        <end position="409"/>
    </location>
</feature>
<reference evidence="3" key="2">
    <citation type="submission" date="2012-05" db="EMBL/GenBank/DDBJ databases">
        <title>Annotation of the Genome Sequence of Fusarium oxysporum f. sp. melonis 26406.</title>
        <authorList>
            <consortium name="The Broad Institute Genomics Platform"/>
            <person name="Ma L.-J."/>
            <person name="Corby-Kistler H."/>
            <person name="Broz K."/>
            <person name="Gale L.R."/>
            <person name="Jonkers W."/>
            <person name="O'Donnell K."/>
            <person name="Ploetz R."/>
            <person name="Steinberg C."/>
            <person name="Schwartz D.C."/>
            <person name="VanEtten H."/>
            <person name="Zhou S."/>
            <person name="Young S.K."/>
            <person name="Zeng Q."/>
            <person name="Gargeya S."/>
            <person name="Fitzgerald M."/>
            <person name="Abouelleil A."/>
            <person name="Alvarado L."/>
            <person name="Chapman S.B."/>
            <person name="Gainer-Dewar J."/>
            <person name="Goldberg J."/>
            <person name="Griggs A."/>
            <person name="Gujja S."/>
            <person name="Hansen M."/>
            <person name="Howarth C."/>
            <person name="Imamovic A."/>
            <person name="Ireland A."/>
            <person name="Larimer J."/>
            <person name="McCowan C."/>
            <person name="Murphy C."/>
            <person name="Pearson M."/>
            <person name="Poon T.W."/>
            <person name="Priest M."/>
            <person name="Roberts A."/>
            <person name="Saif S."/>
            <person name="Shea T."/>
            <person name="Sykes S."/>
            <person name="Wortman J."/>
            <person name="Nusbaum C."/>
            <person name="Birren B."/>
        </authorList>
    </citation>
    <scope>NUCLEOTIDE SEQUENCE</scope>
    <source>
        <strain evidence="3">26406</strain>
    </source>
</reference>
<evidence type="ECO:0008006" key="4">
    <source>
        <dbReference type="Google" id="ProtNLM"/>
    </source>
</evidence>
<feature type="transmembrane region" description="Helical" evidence="2">
    <location>
        <begin position="185"/>
        <end position="203"/>
    </location>
</feature>